<dbReference type="Proteomes" id="UP000636709">
    <property type="component" value="Unassembled WGS sequence"/>
</dbReference>
<dbReference type="EMBL" id="JACEFO010000841">
    <property type="protein sequence ID" value="KAF8754894.1"/>
    <property type="molecule type" value="Genomic_DNA"/>
</dbReference>
<gene>
    <name evidence="2" type="ORF">HU200_011367</name>
</gene>
<dbReference type="InterPro" id="IPR001810">
    <property type="entry name" value="F-box_dom"/>
</dbReference>
<dbReference type="Pfam" id="PF00646">
    <property type="entry name" value="F-box"/>
    <property type="match status" value="1"/>
</dbReference>
<sequence length="426" mass="48018">MSYQTTTGPQRRTSPLDDDDLLIEILLRVPPQPSSLPRVSLVCKRWRRLVSNDPSFLRRHRAHHRKPPLLGFFEHRLFFPDHSCRLDVDDILFNPIPEPPDRIPPQLFSMERFPAGTGSATRLLSCRHGRVLLLDTSGNFFVCDPVTGGHVRLVIPPEFTDLFINAAVLCAAGDEEGHVHGACHWSPFKVVLVAVFGDDGRPMACVYSSETGLWGNIFRHDGPGTFFDSGGSSTLIDRALYWEIDSYRSQEAQDDGEPMARAVLGFDLDRQTLTVIKGPPMDCSDSSQIVKAMDGGVGFATLSYPTLHLRVWHWNVNVCQDDVATWSLVKTVDLQSIFGLQEHIETLQVSESRDFILGYDEDDGVNFINVHSCLFMLQHDSMQFKKHYERTERGHLSICYPFRSFYPAGDYSYLIGPSIVGETQCN</sequence>
<name>A0A835KMR0_9POAL</name>
<dbReference type="PANTHER" id="PTHR32133:SF266">
    <property type="entry name" value="F-BOX DOMAIN-CONTAINING PROTEIN"/>
    <property type="match status" value="1"/>
</dbReference>
<dbReference type="Gene3D" id="1.20.1280.50">
    <property type="match status" value="1"/>
</dbReference>
<dbReference type="SMART" id="SM00256">
    <property type="entry name" value="FBOX"/>
    <property type="match status" value="1"/>
</dbReference>
<evidence type="ECO:0000313" key="3">
    <source>
        <dbReference type="Proteomes" id="UP000636709"/>
    </source>
</evidence>
<dbReference type="AlphaFoldDB" id="A0A835KMR0"/>
<dbReference type="SUPFAM" id="SSF81383">
    <property type="entry name" value="F-box domain"/>
    <property type="match status" value="1"/>
</dbReference>
<feature type="domain" description="F-box" evidence="1">
    <location>
        <begin position="19"/>
        <end position="59"/>
    </location>
</feature>
<reference evidence="2" key="1">
    <citation type="submission" date="2020-07" db="EMBL/GenBank/DDBJ databases">
        <title>Genome sequence and genetic diversity analysis of an under-domesticated orphan crop, white fonio (Digitaria exilis).</title>
        <authorList>
            <person name="Bennetzen J.L."/>
            <person name="Chen S."/>
            <person name="Ma X."/>
            <person name="Wang X."/>
            <person name="Yssel A.E.J."/>
            <person name="Chaluvadi S.R."/>
            <person name="Johnson M."/>
            <person name="Gangashetty P."/>
            <person name="Hamidou F."/>
            <person name="Sanogo M.D."/>
            <person name="Zwaenepoel A."/>
            <person name="Wallace J."/>
            <person name="Van De Peer Y."/>
            <person name="Van Deynze A."/>
        </authorList>
    </citation>
    <scope>NUCLEOTIDE SEQUENCE</scope>
    <source>
        <tissue evidence="2">Leaves</tissue>
    </source>
</reference>
<accession>A0A835KMR0</accession>
<proteinExistence type="predicted"/>
<comment type="caution">
    <text evidence="2">The sequence shown here is derived from an EMBL/GenBank/DDBJ whole genome shotgun (WGS) entry which is preliminary data.</text>
</comment>
<keyword evidence="3" id="KW-1185">Reference proteome</keyword>
<organism evidence="2 3">
    <name type="scientific">Digitaria exilis</name>
    <dbReference type="NCBI Taxonomy" id="1010633"/>
    <lineage>
        <taxon>Eukaryota</taxon>
        <taxon>Viridiplantae</taxon>
        <taxon>Streptophyta</taxon>
        <taxon>Embryophyta</taxon>
        <taxon>Tracheophyta</taxon>
        <taxon>Spermatophyta</taxon>
        <taxon>Magnoliopsida</taxon>
        <taxon>Liliopsida</taxon>
        <taxon>Poales</taxon>
        <taxon>Poaceae</taxon>
        <taxon>PACMAD clade</taxon>
        <taxon>Panicoideae</taxon>
        <taxon>Panicodae</taxon>
        <taxon>Paniceae</taxon>
        <taxon>Anthephorinae</taxon>
        <taxon>Digitaria</taxon>
    </lineage>
</organism>
<dbReference type="PANTHER" id="PTHR32133">
    <property type="entry name" value="OS07G0120400 PROTEIN"/>
    <property type="match status" value="1"/>
</dbReference>
<dbReference type="OrthoDB" id="688464at2759"/>
<dbReference type="InterPro" id="IPR056594">
    <property type="entry name" value="AT5G49610-like_b-prop"/>
</dbReference>
<dbReference type="Pfam" id="PF23635">
    <property type="entry name" value="Beta-prop_AT5G49610-like"/>
    <property type="match status" value="1"/>
</dbReference>
<evidence type="ECO:0000313" key="2">
    <source>
        <dbReference type="EMBL" id="KAF8754894.1"/>
    </source>
</evidence>
<protein>
    <recommendedName>
        <fullName evidence="1">F-box domain-containing protein</fullName>
    </recommendedName>
</protein>
<dbReference type="InterPro" id="IPR036047">
    <property type="entry name" value="F-box-like_dom_sf"/>
</dbReference>
<evidence type="ECO:0000259" key="1">
    <source>
        <dbReference type="SMART" id="SM00256"/>
    </source>
</evidence>